<organism evidence="1 2">
    <name type="scientific">Pisolithus tinctorius Marx 270</name>
    <dbReference type="NCBI Taxonomy" id="870435"/>
    <lineage>
        <taxon>Eukaryota</taxon>
        <taxon>Fungi</taxon>
        <taxon>Dikarya</taxon>
        <taxon>Basidiomycota</taxon>
        <taxon>Agaricomycotina</taxon>
        <taxon>Agaricomycetes</taxon>
        <taxon>Agaricomycetidae</taxon>
        <taxon>Boletales</taxon>
        <taxon>Sclerodermatineae</taxon>
        <taxon>Pisolithaceae</taxon>
        <taxon>Pisolithus</taxon>
    </lineage>
</organism>
<dbReference type="InParanoid" id="A0A0C3NMB4"/>
<accession>A0A0C3NMB4</accession>
<gene>
    <name evidence="1" type="ORF">M404DRAFT_246049</name>
</gene>
<dbReference type="EMBL" id="KN832046">
    <property type="protein sequence ID" value="KIN96448.1"/>
    <property type="molecule type" value="Genomic_DNA"/>
</dbReference>
<reference evidence="2" key="2">
    <citation type="submission" date="2015-01" db="EMBL/GenBank/DDBJ databases">
        <title>Evolutionary Origins and Diversification of the Mycorrhizal Mutualists.</title>
        <authorList>
            <consortium name="DOE Joint Genome Institute"/>
            <consortium name="Mycorrhizal Genomics Consortium"/>
            <person name="Kohler A."/>
            <person name="Kuo A."/>
            <person name="Nagy L.G."/>
            <person name="Floudas D."/>
            <person name="Copeland A."/>
            <person name="Barry K.W."/>
            <person name="Cichocki N."/>
            <person name="Veneault-Fourrey C."/>
            <person name="LaButti K."/>
            <person name="Lindquist E.A."/>
            <person name="Lipzen A."/>
            <person name="Lundell T."/>
            <person name="Morin E."/>
            <person name="Murat C."/>
            <person name="Riley R."/>
            <person name="Ohm R."/>
            <person name="Sun H."/>
            <person name="Tunlid A."/>
            <person name="Henrissat B."/>
            <person name="Grigoriev I.V."/>
            <person name="Hibbett D.S."/>
            <person name="Martin F."/>
        </authorList>
    </citation>
    <scope>NUCLEOTIDE SEQUENCE [LARGE SCALE GENOMIC DNA]</scope>
    <source>
        <strain evidence="2">Marx 270</strain>
    </source>
</reference>
<sequence length="66" mass="7414">MPWNGSPAMPKIPSDAVDLVKLKNPPVTDRQVTSESFLRDPTQGYSRSLLTRYVDPCMFSNSKNKT</sequence>
<protein>
    <submittedName>
        <fullName evidence="1">Uncharacterized protein</fullName>
    </submittedName>
</protein>
<dbReference type="HOGENOM" id="CLU_2832181_0_0_1"/>
<reference evidence="1 2" key="1">
    <citation type="submission" date="2014-04" db="EMBL/GenBank/DDBJ databases">
        <authorList>
            <consortium name="DOE Joint Genome Institute"/>
            <person name="Kuo A."/>
            <person name="Kohler A."/>
            <person name="Costa M.D."/>
            <person name="Nagy L.G."/>
            <person name="Floudas D."/>
            <person name="Copeland A."/>
            <person name="Barry K.W."/>
            <person name="Cichocki N."/>
            <person name="Veneault-Fourrey C."/>
            <person name="LaButti K."/>
            <person name="Lindquist E.A."/>
            <person name="Lipzen A."/>
            <person name="Lundell T."/>
            <person name="Morin E."/>
            <person name="Murat C."/>
            <person name="Sun H."/>
            <person name="Tunlid A."/>
            <person name="Henrissat B."/>
            <person name="Grigoriev I.V."/>
            <person name="Hibbett D.S."/>
            <person name="Martin F."/>
            <person name="Nordberg H.P."/>
            <person name="Cantor M.N."/>
            <person name="Hua S.X."/>
        </authorList>
    </citation>
    <scope>NUCLEOTIDE SEQUENCE [LARGE SCALE GENOMIC DNA]</scope>
    <source>
        <strain evidence="1 2">Marx 270</strain>
    </source>
</reference>
<evidence type="ECO:0000313" key="1">
    <source>
        <dbReference type="EMBL" id="KIN96448.1"/>
    </source>
</evidence>
<proteinExistence type="predicted"/>
<evidence type="ECO:0000313" key="2">
    <source>
        <dbReference type="Proteomes" id="UP000054217"/>
    </source>
</evidence>
<keyword evidence="2" id="KW-1185">Reference proteome</keyword>
<name>A0A0C3NMB4_PISTI</name>
<dbReference type="AlphaFoldDB" id="A0A0C3NMB4"/>
<dbReference type="Proteomes" id="UP000054217">
    <property type="component" value="Unassembled WGS sequence"/>
</dbReference>